<gene>
    <name evidence="1" type="ORF">SEA_WEISS13_48</name>
</gene>
<dbReference type="EMBL" id="KT591076">
    <property type="protein sequence ID" value="AMB17262.1"/>
    <property type="molecule type" value="Genomic_DNA"/>
</dbReference>
<accession>A0A109QLI1</accession>
<evidence type="ECO:0000313" key="1">
    <source>
        <dbReference type="EMBL" id="AMB17262.1"/>
    </source>
</evidence>
<evidence type="ECO:0000313" key="2">
    <source>
        <dbReference type="Proteomes" id="UP000224265"/>
    </source>
</evidence>
<proteinExistence type="predicted"/>
<organism evidence="1 2">
    <name type="scientific">Mycobacterium phage Weiss13</name>
    <dbReference type="NCBI Taxonomy" id="1784843"/>
    <lineage>
        <taxon>Viruses</taxon>
        <taxon>Duplodnaviria</taxon>
        <taxon>Heunggongvirae</taxon>
        <taxon>Uroviricota</taxon>
        <taxon>Caudoviricetes</taxon>
        <taxon>Papyrusvirus</taxon>
        <taxon>Papyrusvirus send513</taxon>
    </lineage>
</organism>
<sequence>MATIKARNFLCRNCHVDVNVTECDCNAGSYSITSWDCVQCGIEVVSSGGRDVDCSKCGACYNGSGQRLRSDWRSNPSVYDDSVGDLEGYELQHANDW</sequence>
<reference evidence="1 2" key="1">
    <citation type="submission" date="2015-08" db="EMBL/GenBank/DDBJ databases">
        <authorList>
            <person name="Adams C.A."/>
            <person name="Ardeshna N.S."/>
            <person name="Badithe A.V."/>
            <person name="Badrani J.H."/>
            <person name="Birkholz E.A."/>
            <person name="Butler M."/>
            <person name="Chu A."/>
            <person name="Farmer C.N."/>
            <person name="Frischer G.M."/>
            <person name="Hsieh L.Y."/>
            <person name="Jackson K.B."/>
            <person name="Kagy D.N."/>
            <person name="Kendall J.C."/>
            <person name="Lin C.Y."/>
            <person name="Morgan M.N."/>
            <person name="Nachnani R."/>
            <person name="Nadeau S.M."/>
            <person name="Parikh M."/>
            <person name="Perez M.V."/>
            <person name="Peters C.E."/>
            <person name="Pogliano J."/>
            <person name="Popescu N.I."/>
            <person name="Shiao R."/>
            <person name="Song C.L."/>
            <person name="Ting J.M."/>
            <person name="Udani D.R."/>
            <person name="Waller L.B."/>
            <person name="Wang A.Y."/>
            <person name="Wu C.E."/>
            <person name="Yang A.B."/>
            <person name="Yao J."/>
            <person name="Zhang B.H."/>
            <person name="Anders K.R."/>
            <person name="Bradley K.W."/>
            <person name="Asai D.J."/>
            <person name="Bowman C.A."/>
            <person name="Russell D.A."/>
            <person name="Pope W.H."/>
            <person name="Jacobs-Sera D."/>
            <person name="Hendrix R.W."/>
            <person name="Hatfull G.F."/>
        </authorList>
    </citation>
    <scope>NUCLEOTIDE SEQUENCE [LARGE SCALE GENOMIC DNA]</scope>
</reference>
<dbReference type="Proteomes" id="UP000224265">
    <property type="component" value="Segment"/>
</dbReference>
<protein>
    <submittedName>
        <fullName evidence="1">Uncharacterized protein</fullName>
    </submittedName>
</protein>
<name>A0A109QLI1_9CAUD</name>